<name>A0A9J5YLH7_SOLCO</name>
<evidence type="ECO:0000313" key="1">
    <source>
        <dbReference type="EMBL" id="KAG5600591.1"/>
    </source>
</evidence>
<reference evidence="1 2" key="1">
    <citation type="submission" date="2020-09" db="EMBL/GenBank/DDBJ databases">
        <title>De no assembly of potato wild relative species, Solanum commersonii.</title>
        <authorList>
            <person name="Cho K."/>
        </authorList>
    </citation>
    <scope>NUCLEOTIDE SEQUENCE [LARGE SCALE GENOMIC DNA]</scope>
    <source>
        <strain evidence="1">LZ3.2</strain>
        <tissue evidence="1">Leaf</tissue>
    </source>
</reference>
<dbReference type="Proteomes" id="UP000824120">
    <property type="component" value="Chromosome 6"/>
</dbReference>
<dbReference type="EMBL" id="JACXVP010000006">
    <property type="protein sequence ID" value="KAG5600591.1"/>
    <property type="molecule type" value="Genomic_DNA"/>
</dbReference>
<organism evidence="1 2">
    <name type="scientific">Solanum commersonii</name>
    <name type="common">Commerson's wild potato</name>
    <name type="synonym">Commerson's nightshade</name>
    <dbReference type="NCBI Taxonomy" id="4109"/>
    <lineage>
        <taxon>Eukaryota</taxon>
        <taxon>Viridiplantae</taxon>
        <taxon>Streptophyta</taxon>
        <taxon>Embryophyta</taxon>
        <taxon>Tracheophyta</taxon>
        <taxon>Spermatophyta</taxon>
        <taxon>Magnoliopsida</taxon>
        <taxon>eudicotyledons</taxon>
        <taxon>Gunneridae</taxon>
        <taxon>Pentapetalae</taxon>
        <taxon>asterids</taxon>
        <taxon>lamiids</taxon>
        <taxon>Solanales</taxon>
        <taxon>Solanaceae</taxon>
        <taxon>Solanoideae</taxon>
        <taxon>Solaneae</taxon>
        <taxon>Solanum</taxon>
    </lineage>
</organism>
<comment type="caution">
    <text evidence="1">The sequence shown here is derived from an EMBL/GenBank/DDBJ whole genome shotgun (WGS) entry which is preliminary data.</text>
</comment>
<dbReference type="AlphaFoldDB" id="A0A9J5YLH7"/>
<gene>
    <name evidence="1" type="ORF">H5410_031961</name>
</gene>
<evidence type="ECO:0000313" key="2">
    <source>
        <dbReference type="Proteomes" id="UP000824120"/>
    </source>
</evidence>
<proteinExistence type="predicted"/>
<keyword evidence="2" id="KW-1185">Reference proteome</keyword>
<sequence length="78" mass="9004">MAKITHIQGQTSPTVVNGIFGDLELRRHFCQFFLWTSVITLAMEPVYPDGQNDPFSRSNDPDYDVHFVEIFHGRPLRP</sequence>
<protein>
    <submittedName>
        <fullName evidence="1">Uncharacterized protein</fullName>
    </submittedName>
</protein>
<accession>A0A9J5YLH7</accession>